<evidence type="ECO:0000313" key="1">
    <source>
        <dbReference type="EMBL" id="SAY43977.1"/>
    </source>
</evidence>
<accession>A0A1C3HG06</accession>
<dbReference type="InterPro" id="IPR022574">
    <property type="entry name" value="DUF2623"/>
</dbReference>
<organism evidence="1">
    <name type="scientific">Serratia marcescens</name>
    <dbReference type="NCBI Taxonomy" id="615"/>
    <lineage>
        <taxon>Bacteria</taxon>
        <taxon>Pseudomonadati</taxon>
        <taxon>Pseudomonadota</taxon>
        <taxon>Gammaproteobacteria</taxon>
        <taxon>Enterobacterales</taxon>
        <taxon>Yersiniaceae</taxon>
        <taxon>Serratia</taxon>
    </lineage>
</organism>
<dbReference type="EMBL" id="LT575490">
    <property type="protein sequence ID" value="SAY43977.1"/>
    <property type="molecule type" value="Genomic_DNA"/>
</dbReference>
<protein>
    <recommendedName>
        <fullName evidence="2">DUF2623 family protein</fullName>
    </recommendedName>
</protein>
<gene>
    <name evidence="1" type="ORF">PWN146_02673</name>
</gene>
<name>A0A1C3HG06_SERMA</name>
<dbReference type="AlphaFoldDB" id="A0A1C3HG06"/>
<dbReference type="Pfam" id="PF11115">
    <property type="entry name" value="DUF2623"/>
    <property type="match status" value="1"/>
</dbReference>
<evidence type="ECO:0008006" key="2">
    <source>
        <dbReference type="Google" id="ProtNLM"/>
    </source>
</evidence>
<reference evidence="1" key="1">
    <citation type="submission" date="2016-05" db="EMBL/GenBank/DDBJ databases">
        <authorList>
            <person name="Cock P.J.A."/>
            <person name="Cock P.J.A."/>
        </authorList>
    </citation>
    <scope>NUCLEOTIDE SEQUENCE</scope>
    <source>
        <strain evidence="1">PWN146_assembly</strain>
    </source>
</reference>
<sequence length="97" mass="10680">MGDHFGKGLLAGLKAENLKPETELSRFCSDYKRGFVLGYAHHLAQRCGDENRAAFEAGQLSRAYGLGSEPMSEFFSGGDSRLAEKFFRAGYNRPVQG</sequence>
<proteinExistence type="predicted"/>